<dbReference type="InterPro" id="IPR009081">
    <property type="entry name" value="PP-bd_ACP"/>
</dbReference>
<dbReference type="AlphaFoldDB" id="A0A5C6U115"/>
<evidence type="ECO:0000259" key="5">
    <source>
        <dbReference type="PROSITE" id="PS50075"/>
    </source>
</evidence>
<evidence type="ECO:0000256" key="3">
    <source>
        <dbReference type="ARBA" id="ARBA00022553"/>
    </source>
</evidence>
<evidence type="ECO:0000256" key="1">
    <source>
        <dbReference type="ARBA" id="ARBA00001957"/>
    </source>
</evidence>
<dbReference type="GO" id="GO:0044550">
    <property type="term" value="P:secondary metabolite biosynthetic process"/>
    <property type="evidence" value="ECO:0007669"/>
    <property type="project" value="TreeGrafter"/>
</dbReference>
<dbReference type="FunFam" id="3.30.300.30:FF:000010">
    <property type="entry name" value="Enterobactin synthetase component F"/>
    <property type="match status" value="1"/>
</dbReference>
<dbReference type="Pfam" id="PF00550">
    <property type="entry name" value="PP-binding"/>
    <property type="match status" value="1"/>
</dbReference>
<dbReference type="PANTHER" id="PTHR45527">
    <property type="entry name" value="NONRIBOSOMAL PEPTIDE SYNTHETASE"/>
    <property type="match status" value="1"/>
</dbReference>
<feature type="domain" description="Carrier" evidence="5">
    <location>
        <begin position="134"/>
        <end position="209"/>
    </location>
</feature>
<reference evidence="6 7" key="1">
    <citation type="submission" date="2019-08" db="EMBL/GenBank/DDBJ databases">
        <authorList>
            <person name="Khan S.A."/>
            <person name="Jeon C.O."/>
            <person name="Jeong S.E."/>
        </authorList>
    </citation>
    <scope>NUCLEOTIDE SEQUENCE [LARGE SCALE GENOMIC DNA]</scope>
    <source>
        <strain evidence="7">IMCC1728</strain>
    </source>
</reference>
<organism evidence="6 7">
    <name type="scientific">Piscinibacter aquaticus</name>
    <dbReference type="NCBI Taxonomy" id="392597"/>
    <lineage>
        <taxon>Bacteria</taxon>
        <taxon>Pseudomonadati</taxon>
        <taxon>Pseudomonadota</taxon>
        <taxon>Betaproteobacteria</taxon>
        <taxon>Burkholderiales</taxon>
        <taxon>Sphaerotilaceae</taxon>
        <taxon>Piscinibacter</taxon>
    </lineage>
</organism>
<feature type="compositionally biased region" description="Low complexity" evidence="4">
    <location>
        <begin position="415"/>
        <end position="428"/>
    </location>
</feature>
<dbReference type="SUPFAM" id="SSF56801">
    <property type="entry name" value="Acetyl-CoA synthetase-like"/>
    <property type="match status" value="2"/>
</dbReference>
<comment type="cofactor">
    <cofactor evidence="1">
        <name>pantetheine 4'-phosphate</name>
        <dbReference type="ChEBI" id="CHEBI:47942"/>
    </cofactor>
</comment>
<dbReference type="GO" id="GO:0003824">
    <property type="term" value="F:catalytic activity"/>
    <property type="evidence" value="ECO:0007669"/>
    <property type="project" value="InterPro"/>
</dbReference>
<dbReference type="GO" id="GO:0031177">
    <property type="term" value="F:phosphopantetheine binding"/>
    <property type="evidence" value="ECO:0007669"/>
    <property type="project" value="TreeGrafter"/>
</dbReference>
<proteinExistence type="predicted"/>
<dbReference type="InterPro" id="IPR025110">
    <property type="entry name" value="AMP-bd_C"/>
</dbReference>
<feature type="region of interest" description="Disordered" evidence="4">
    <location>
        <begin position="212"/>
        <end position="328"/>
    </location>
</feature>
<dbReference type="InterPro" id="IPR006162">
    <property type="entry name" value="Ppantetheine_attach_site"/>
</dbReference>
<dbReference type="InterPro" id="IPR045851">
    <property type="entry name" value="AMP-bd_C_sf"/>
</dbReference>
<dbReference type="EMBL" id="VOPW01000001">
    <property type="protein sequence ID" value="TXC66439.1"/>
    <property type="molecule type" value="Genomic_DNA"/>
</dbReference>
<comment type="caution">
    <text evidence="6">The sequence shown here is derived from an EMBL/GenBank/DDBJ whole genome shotgun (WGS) entry which is preliminary data.</text>
</comment>
<evidence type="ECO:0000313" key="6">
    <source>
        <dbReference type="EMBL" id="TXC66439.1"/>
    </source>
</evidence>
<evidence type="ECO:0000313" key="7">
    <source>
        <dbReference type="Proteomes" id="UP000321832"/>
    </source>
</evidence>
<sequence length="781" mass="83898">MYRTGDLGRWTDAGTLEHMGRKDHQVKVRGYRIELGEIESRLGRIEGVGRCVVVTREDAPGSVKLVAYFVPAPGASLEPRRLREVLKGQLPEYMVPSNFVSLDALPLLPNGKIDRKSLPEPTAADVGPVEIGEAAHPGTETLVAQTMARVLGLPAVGRAGNFFELGGHSLIAAKLAAQLSQSLGVQIRLRTLFEAPTVERWPQRSTRCARASAPASACTDHPSAGPVPSPAHGHAGAHPLRRGDAPGTGRLQLAFRPPSSRPAGSRRVPACVRRDGPAPAQPSHLHPGQRRWLCAARARPGGGCTAGTRGSQRRGPGASREASARHAVGHGRADLRTGARAAFHCNAVQARRRRPRPVLHDAPHRLGWLVVRRPVRGDLGPVRSVSPRAAADVGAAGGDLWRLRPVASGVAERTGAARAGRAVEEALPPGLPGERPRGGLPADRRHRARGGTSRLDIGQAHLEELRALAKRAGTTTSIVILAVYGALMSQWLREPMPAIGIPVRGRGTPELDAVMGFFNNMLPVRLRVDRSMTLLDWIRDVHRTMVAAYASQEAPFELLAAELQSAQGGMAPVLYQAMFSYQDARARQTRWGNLSHERLPLPHRGTTEDINLWMVELNNGIEAGLQYNADLFLPETASRLSGHLLSLLQAAVSSPEQTLAELLAASDADVRQIGAWAGQAGHSAQAIDFLARFEKLAQASPQRTAIRFADTAVSCAELLQRVNAATERLRHAGVPANAAVHLRMDDVVEHTAHALAAWRLGIAVAAGDSPMKVCVQEPEYR</sequence>
<dbReference type="SUPFAM" id="SSF52777">
    <property type="entry name" value="CoA-dependent acyltransferases"/>
    <property type="match status" value="1"/>
</dbReference>
<keyword evidence="7" id="KW-1185">Reference proteome</keyword>
<dbReference type="InterPro" id="IPR001242">
    <property type="entry name" value="Condensation_dom"/>
</dbReference>
<dbReference type="Proteomes" id="UP000321832">
    <property type="component" value="Unassembled WGS sequence"/>
</dbReference>
<dbReference type="PROSITE" id="PS50075">
    <property type="entry name" value="CARRIER"/>
    <property type="match status" value="1"/>
</dbReference>
<dbReference type="Pfam" id="PF00668">
    <property type="entry name" value="Condensation"/>
    <property type="match status" value="1"/>
</dbReference>
<feature type="region of interest" description="Disordered" evidence="4">
    <location>
        <begin position="415"/>
        <end position="451"/>
    </location>
</feature>
<accession>A0A5C6U115</accession>
<dbReference type="InterPro" id="IPR029058">
    <property type="entry name" value="AB_hydrolase_fold"/>
</dbReference>
<dbReference type="Gene3D" id="3.30.300.30">
    <property type="match status" value="1"/>
</dbReference>
<dbReference type="GO" id="GO:0043041">
    <property type="term" value="P:amino acid activation for nonribosomal peptide biosynthetic process"/>
    <property type="evidence" value="ECO:0007669"/>
    <property type="project" value="TreeGrafter"/>
</dbReference>
<dbReference type="Pfam" id="PF13193">
    <property type="entry name" value="AMP-binding_C"/>
    <property type="match status" value="1"/>
</dbReference>
<dbReference type="InterPro" id="IPR042099">
    <property type="entry name" value="ANL_N_sf"/>
</dbReference>
<protein>
    <submittedName>
        <fullName evidence="6">AMP-binding protein</fullName>
    </submittedName>
</protein>
<gene>
    <name evidence="6" type="ORF">FSC37_13070</name>
</gene>
<feature type="compositionally biased region" description="Low complexity" evidence="4">
    <location>
        <begin position="254"/>
        <end position="270"/>
    </location>
</feature>
<evidence type="ECO:0000256" key="4">
    <source>
        <dbReference type="SAM" id="MobiDB-lite"/>
    </source>
</evidence>
<keyword evidence="2" id="KW-0596">Phosphopantetheine</keyword>
<evidence type="ECO:0000256" key="2">
    <source>
        <dbReference type="ARBA" id="ARBA00022450"/>
    </source>
</evidence>
<dbReference type="Gene3D" id="3.30.559.30">
    <property type="entry name" value="Nonribosomal peptide synthetase, condensation domain"/>
    <property type="match status" value="1"/>
</dbReference>
<dbReference type="Gene3D" id="3.40.50.12780">
    <property type="entry name" value="N-terminal domain of ligase-like"/>
    <property type="match status" value="2"/>
</dbReference>
<dbReference type="SUPFAM" id="SSF47336">
    <property type="entry name" value="ACP-like"/>
    <property type="match status" value="1"/>
</dbReference>
<keyword evidence="3" id="KW-0597">Phosphoprotein</keyword>
<dbReference type="InterPro" id="IPR036736">
    <property type="entry name" value="ACP-like_sf"/>
</dbReference>
<dbReference type="PROSITE" id="PS00012">
    <property type="entry name" value="PHOSPHOPANTETHEINE"/>
    <property type="match status" value="1"/>
</dbReference>
<dbReference type="Gene3D" id="3.40.50.1820">
    <property type="entry name" value="alpha/beta hydrolase"/>
    <property type="match status" value="1"/>
</dbReference>
<name>A0A5C6U115_9BURK</name>
<dbReference type="PANTHER" id="PTHR45527:SF1">
    <property type="entry name" value="FATTY ACID SYNTHASE"/>
    <property type="match status" value="1"/>
</dbReference>
<dbReference type="GO" id="GO:0005737">
    <property type="term" value="C:cytoplasm"/>
    <property type="evidence" value="ECO:0007669"/>
    <property type="project" value="TreeGrafter"/>
</dbReference>